<sequence length="165" mass="18466">MDEDMMAAWLREVYTKRRDGFFHTSPAMLICDSMRAHLTDAVKIQVKRMNTELTIIPGGLTKELQPLDIGVNRSFKVKVRAAWERWMTDGEHTFTKTEGQCRSTYATISFTKAGITTGEPSNDSDINSDGDEPGASESSALGSVLGQFFMSDTEDEDFEGFMDEE</sequence>
<dbReference type="GO" id="GO:0003676">
    <property type="term" value="F:nucleic acid binding"/>
    <property type="evidence" value="ECO:0007669"/>
    <property type="project" value="InterPro"/>
</dbReference>
<evidence type="ECO:0000259" key="2">
    <source>
        <dbReference type="Pfam" id="PF03184"/>
    </source>
</evidence>
<dbReference type="InterPro" id="IPR004875">
    <property type="entry name" value="DDE_SF_endonuclease_dom"/>
</dbReference>
<protein>
    <recommendedName>
        <fullName evidence="2">DDE-1 domain-containing protein</fullName>
    </recommendedName>
</protein>
<reference evidence="3" key="2">
    <citation type="submission" date="2016-06" db="EMBL/GenBank/DDBJ databases">
        <title>The genome of a short-lived fish provides insights into sex chromosome evolution and the genetic control of aging.</title>
        <authorList>
            <person name="Reichwald K."/>
            <person name="Felder M."/>
            <person name="Petzold A."/>
            <person name="Koch P."/>
            <person name="Groth M."/>
            <person name="Platzer M."/>
        </authorList>
    </citation>
    <scope>NUCLEOTIDE SEQUENCE</scope>
    <source>
        <tissue evidence="3">Brain</tissue>
    </source>
</reference>
<feature type="region of interest" description="Disordered" evidence="1">
    <location>
        <begin position="114"/>
        <end position="143"/>
    </location>
</feature>
<feature type="domain" description="DDE-1" evidence="2">
    <location>
        <begin position="1"/>
        <end position="96"/>
    </location>
</feature>
<name>A0A1A8Q6G8_9TELE</name>
<evidence type="ECO:0000313" key="3">
    <source>
        <dbReference type="EMBL" id="SBR88814.1"/>
    </source>
</evidence>
<reference evidence="3" key="1">
    <citation type="submission" date="2016-05" db="EMBL/GenBank/DDBJ databases">
        <authorList>
            <person name="Lavstsen T."/>
            <person name="Jespersen J.S."/>
        </authorList>
    </citation>
    <scope>NUCLEOTIDE SEQUENCE</scope>
    <source>
        <tissue evidence="3">Brain</tissue>
    </source>
</reference>
<dbReference type="EMBL" id="HAEI01004443">
    <property type="protein sequence ID" value="SBR88814.1"/>
    <property type="molecule type" value="Transcribed_RNA"/>
</dbReference>
<proteinExistence type="predicted"/>
<organism evidence="3">
    <name type="scientific">Nothobranchius rachovii</name>
    <name type="common">bluefin notho</name>
    <dbReference type="NCBI Taxonomy" id="451742"/>
    <lineage>
        <taxon>Eukaryota</taxon>
        <taxon>Metazoa</taxon>
        <taxon>Chordata</taxon>
        <taxon>Craniata</taxon>
        <taxon>Vertebrata</taxon>
        <taxon>Euteleostomi</taxon>
        <taxon>Actinopterygii</taxon>
        <taxon>Neopterygii</taxon>
        <taxon>Teleostei</taxon>
        <taxon>Neoteleostei</taxon>
        <taxon>Acanthomorphata</taxon>
        <taxon>Ovalentaria</taxon>
        <taxon>Atherinomorphae</taxon>
        <taxon>Cyprinodontiformes</taxon>
        <taxon>Nothobranchiidae</taxon>
        <taxon>Nothobranchius</taxon>
    </lineage>
</organism>
<evidence type="ECO:0000256" key="1">
    <source>
        <dbReference type="SAM" id="MobiDB-lite"/>
    </source>
</evidence>
<dbReference type="AlphaFoldDB" id="A0A1A8Q6G8"/>
<gene>
    <name evidence="3" type="primary">Nfu_g_1_022013</name>
</gene>
<dbReference type="Pfam" id="PF03184">
    <property type="entry name" value="DDE_1"/>
    <property type="match status" value="1"/>
</dbReference>
<accession>A0A1A8Q6G8</accession>